<accession>A0A4U7KM69</accession>
<gene>
    <name evidence="2" type="ORF">EX895_005502</name>
</gene>
<protein>
    <submittedName>
        <fullName evidence="2">Uncharacterized protein</fullName>
    </submittedName>
</protein>
<dbReference type="EMBL" id="SRRM01000020">
    <property type="protein sequence ID" value="TKY85340.1"/>
    <property type="molecule type" value="Genomic_DNA"/>
</dbReference>
<organism evidence="2 3">
    <name type="scientific">Sporisorium graminicola</name>
    <dbReference type="NCBI Taxonomy" id="280036"/>
    <lineage>
        <taxon>Eukaryota</taxon>
        <taxon>Fungi</taxon>
        <taxon>Dikarya</taxon>
        <taxon>Basidiomycota</taxon>
        <taxon>Ustilaginomycotina</taxon>
        <taxon>Ustilaginomycetes</taxon>
        <taxon>Ustilaginales</taxon>
        <taxon>Ustilaginaceae</taxon>
        <taxon>Sporisorium</taxon>
    </lineage>
</organism>
<feature type="compositionally biased region" description="Low complexity" evidence="1">
    <location>
        <begin position="88"/>
        <end position="106"/>
    </location>
</feature>
<feature type="region of interest" description="Disordered" evidence="1">
    <location>
        <begin position="88"/>
        <end position="117"/>
    </location>
</feature>
<proteinExistence type="predicted"/>
<dbReference type="GeneID" id="40728397"/>
<evidence type="ECO:0000313" key="3">
    <source>
        <dbReference type="Proteomes" id="UP000306050"/>
    </source>
</evidence>
<dbReference type="KEGG" id="sgra:EX895_005502"/>
<sequence length="117" mass="12789">MSKDAKDQASPTKIEDKKAEQPWSDKERSIIVNHVLTHVLTTLGYGSAFSELPEILAKEGCPARPSRAYQDQWRRKICKNLLSIYGGKSPATPASPSKAAGPSKTAGSPPKRKRTLE</sequence>
<evidence type="ECO:0000256" key="1">
    <source>
        <dbReference type="SAM" id="MobiDB-lite"/>
    </source>
</evidence>
<keyword evidence="3" id="KW-1185">Reference proteome</keyword>
<feature type="region of interest" description="Disordered" evidence="1">
    <location>
        <begin position="1"/>
        <end position="27"/>
    </location>
</feature>
<reference evidence="2 3" key="1">
    <citation type="submission" date="2019-05" db="EMBL/GenBank/DDBJ databases">
        <title>Sporisorium graminicola CBS 10092 draft sequencing and annotation.</title>
        <authorList>
            <person name="Solano-Gonzalez S."/>
            <person name="Caddick M.X."/>
            <person name="Darby A."/>
        </authorList>
    </citation>
    <scope>NUCLEOTIDE SEQUENCE [LARGE SCALE GENOMIC DNA]</scope>
    <source>
        <strain evidence="2 3">CBS 10092</strain>
    </source>
</reference>
<dbReference type="AlphaFoldDB" id="A0A4U7KM69"/>
<evidence type="ECO:0000313" key="2">
    <source>
        <dbReference type="EMBL" id="TKY85340.1"/>
    </source>
</evidence>
<name>A0A4U7KM69_9BASI</name>
<dbReference type="OrthoDB" id="2550916at2759"/>
<dbReference type="Proteomes" id="UP000306050">
    <property type="component" value="Chromosome SGRAM_7"/>
</dbReference>
<dbReference type="RefSeq" id="XP_029737325.1">
    <property type="nucleotide sequence ID" value="XM_029886094.1"/>
</dbReference>
<comment type="caution">
    <text evidence="2">The sequence shown here is derived from an EMBL/GenBank/DDBJ whole genome shotgun (WGS) entry which is preliminary data.</text>
</comment>